<evidence type="ECO:0000313" key="2">
    <source>
        <dbReference type="EMBL" id="SLM23372.1"/>
    </source>
</evidence>
<sequence>MNYILPRATLLASIIAASCTAHAAPVRTVVLDKVADQATSIEIRHAKGAGAASDLFTTHYYTGGAMLMAWGNQSVLLLCKKSAYLKLPGMKPAASELPLEKRQMIGYEAMMAGYGSLASISGLVDGKIEVADDGSEVRRQAERSWAYGVERYDVISQRMPNGALRVRALKTATVNNAKPSKPGDTFSTDDDQAARLSELGAVGAWTEVTIHDTPRRGEINAGFPLKDWVSVTGDHAATVGEARRINGCE</sequence>
<dbReference type="RefSeq" id="WP_033831072.1">
    <property type="nucleotide sequence ID" value="NZ_CP037883.1"/>
</dbReference>
<dbReference type="GeneID" id="64104719"/>
<organism evidence="2 3">
    <name type="scientific">Stenotrophomonas indicatrix</name>
    <dbReference type="NCBI Taxonomy" id="2045451"/>
    <lineage>
        <taxon>Bacteria</taxon>
        <taxon>Pseudomonadati</taxon>
        <taxon>Pseudomonadota</taxon>
        <taxon>Gammaproteobacteria</taxon>
        <taxon>Lysobacterales</taxon>
        <taxon>Lysobacteraceae</taxon>
        <taxon>Stenotrophomonas</taxon>
    </lineage>
</organism>
<evidence type="ECO:0000313" key="3">
    <source>
        <dbReference type="Proteomes" id="UP000191133"/>
    </source>
</evidence>
<evidence type="ECO:0000256" key="1">
    <source>
        <dbReference type="SAM" id="SignalP"/>
    </source>
</evidence>
<name>A0A1W1GVJ6_9GAMM</name>
<dbReference type="AlphaFoldDB" id="A0A1W1GVJ6"/>
<dbReference type="EMBL" id="FWEU01000001">
    <property type="protein sequence ID" value="SLM23372.1"/>
    <property type="molecule type" value="Genomic_DNA"/>
</dbReference>
<gene>
    <name evidence="2" type="ORF">SAMN04488690_1064</name>
</gene>
<dbReference type="PROSITE" id="PS51257">
    <property type="entry name" value="PROKAR_LIPOPROTEIN"/>
    <property type="match status" value="1"/>
</dbReference>
<feature type="chain" id="PRO_5010740858" evidence="1">
    <location>
        <begin position="24"/>
        <end position="249"/>
    </location>
</feature>
<feature type="signal peptide" evidence="1">
    <location>
        <begin position="1"/>
        <end position="23"/>
    </location>
</feature>
<dbReference type="Proteomes" id="UP000191133">
    <property type="component" value="Unassembled WGS sequence"/>
</dbReference>
<accession>A0A1W1GVJ6</accession>
<proteinExistence type="predicted"/>
<reference evidence="3" key="1">
    <citation type="submission" date="2016-10" db="EMBL/GenBank/DDBJ databases">
        <authorList>
            <person name="Varghese N."/>
        </authorList>
    </citation>
    <scope>NUCLEOTIDE SEQUENCE [LARGE SCALE GENOMIC DNA]</scope>
    <source>
        <strain evidence="3">92MFCol6.1</strain>
    </source>
</reference>
<protein>
    <submittedName>
        <fullName evidence="2">Uncharacterized protein</fullName>
    </submittedName>
</protein>
<keyword evidence="1" id="KW-0732">Signal</keyword>